<name>A0A1I7BKV8_9HYPH</name>
<evidence type="ECO:0000313" key="1">
    <source>
        <dbReference type="EMBL" id="SFT87809.1"/>
    </source>
</evidence>
<organism evidence="1 2">
    <name type="scientific">Pseudovibrio denitrificans</name>
    <dbReference type="NCBI Taxonomy" id="258256"/>
    <lineage>
        <taxon>Bacteria</taxon>
        <taxon>Pseudomonadati</taxon>
        <taxon>Pseudomonadota</taxon>
        <taxon>Alphaproteobacteria</taxon>
        <taxon>Hyphomicrobiales</taxon>
        <taxon>Stappiaceae</taxon>
        <taxon>Pseudovibrio</taxon>
    </lineage>
</organism>
<dbReference type="AlphaFoldDB" id="A0A1I7BKV8"/>
<proteinExistence type="predicted"/>
<keyword evidence="2" id="KW-1185">Reference proteome</keyword>
<accession>A0A1I7BKV8</accession>
<sequence length="162" mass="16373">MTTFLDSSLTSQLQQALQGGAGSTGAAAAGDVTGLEDQFQTALSAAGGVQAPVSGQIVNGNVVIGGVDQVNAAQNVAAVQAPTQVASVNPTDSNFLIDGLAKVRGVFAETSDSINAISEGGQLSQFDKLINMQIEVANYSLLVDVSSKIAGKTTQGMDALMR</sequence>
<dbReference type="EMBL" id="FPBD01000004">
    <property type="protein sequence ID" value="SFT87809.1"/>
    <property type="molecule type" value="Genomic_DNA"/>
</dbReference>
<dbReference type="Proteomes" id="UP000183371">
    <property type="component" value="Unassembled WGS sequence"/>
</dbReference>
<evidence type="ECO:0000313" key="2">
    <source>
        <dbReference type="Proteomes" id="UP000183371"/>
    </source>
</evidence>
<gene>
    <name evidence="1" type="ORF">SAMN05444141_10454</name>
</gene>
<reference evidence="2" key="1">
    <citation type="submission" date="2016-10" db="EMBL/GenBank/DDBJ databases">
        <authorList>
            <person name="Varghese N."/>
            <person name="Submissions S."/>
        </authorList>
    </citation>
    <scope>NUCLEOTIDE SEQUENCE [LARGE SCALE GENOMIC DNA]</scope>
    <source>
        <strain evidence="2">DSM 17465</strain>
    </source>
</reference>
<protein>
    <submittedName>
        <fullName evidence="1">Type III secretion system major needle protein, YscF/MxiH/PrgI family</fullName>
    </submittedName>
</protein>
<dbReference type="RefSeq" id="WP_054783331.1">
    <property type="nucleotide sequence ID" value="NZ_FPBD01000004.1"/>
</dbReference>